<dbReference type="OrthoDB" id="9815702at2"/>
<feature type="transmembrane region" description="Helical" evidence="6">
    <location>
        <begin position="360"/>
        <end position="380"/>
    </location>
</feature>
<evidence type="ECO:0000256" key="5">
    <source>
        <dbReference type="ARBA" id="ARBA00023136"/>
    </source>
</evidence>
<name>A0A1H9J4A0_9SPIR</name>
<evidence type="ECO:0000256" key="3">
    <source>
        <dbReference type="ARBA" id="ARBA00022692"/>
    </source>
</evidence>
<feature type="transmembrane region" description="Helical" evidence="6">
    <location>
        <begin position="258"/>
        <end position="277"/>
    </location>
</feature>
<feature type="transmembrane region" description="Helical" evidence="6">
    <location>
        <begin position="216"/>
        <end position="238"/>
    </location>
</feature>
<keyword evidence="4 6" id="KW-1133">Transmembrane helix</keyword>
<keyword evidence="3 6" id="KW-0812">Transmembrane</keyword>
<dbReference type="GO" id="GO:0005886">
    <property type="term" value="C:plasma membrane"/>
    <property type="evidence" value="ECO:0007669"/>
    <property type="project" value="UniProtKB-SubCell"/>
</dbReference>
<reference evidence="7 8" key="1">
    <citation type="submission" date="2016-10" db="EMBL/GenBank/DDBJ databases">
        <authorList>
            <person name="de Groot N.N."/>
        </authorList>
    </citation>
    <scope>NUCLEOTIDE SEQUENCE [LARGE SCALE GENOMIC DNA]</scope>
    <source>
        <strain evidence="7 8">B25</strain>
    </source>
</reference>
<evidence type="ECO:0000313" key="8">
    <source>
        <dbReference type="Proteomes" id="UP000182360"/>
    </source>
</evidence>
<dbReference type="Pfam" id="PF01943">
    <property type="entry name" value="Polysacc_synt"/>
    <property type="match status" value="1"/>
</dbReference>
<keyword evidence="8" id="KW-1185">Reference proteome</keyword>
<dbReference type="Proteomes" id="UP000182360">
    <property type="component" value="Unassembled WGS sequence"/>
</dbReference>
<feature type="transmembrane region" description="Helical" evidence="6">
    <location>
        <begin position="289"/>
        <end position="313"/>
    </location>
</feature>
<feature type="transmembrane region" description="Helical" evidence="6">
    <location>
        <begin position="333"/>
        <end position="353"/>
    </location>
</feature>
<feature type="transmembrane region" description="Helical" evidence="6">
    <location>
        <begin position="145"/>
        <end position="167"/>
    </location>
</feature>
<evidence type="ECO:0000256" key="1">
    <source>
        <dbReference type="ARBA" id="ARBA00004651"/>
    </source>
</evidence>
<feature type="transmembrane region" description="Helical" evidence="6">
    <location>
        <begin position="449"/>
        <end position="470"/>
    </location>
</feature>
<feature type="transmembrane region" description="Helical" evidence="6">
    <location>
        <begin position="419"/>
        <end position="437"/>
    </location>
</feature>
<keyword evidence="5 6" id="KW-0472">Membrane</keyword>
<feature type="transmembrane region" description="Helical" evidence="6">
    <location>
        <begin position="90"/>
        <end position="111"/>
    </location>
</feature>
<sequence length="483" mass="54158">MLFKNKNNLKLNATINSIRAILGLIFPLITFPYSSRILGPVSLGKVNFSQSIVNYFAIIAALGISTYGIREAAKIKDNKIKLTQLFKEIFTINIISTISAYLLLFISIFLIPKFHEYRNLIIIFSCSLLFTTIGVEWLYTALEEFIYIALRSFIFQILSMILLFSFVKSSDDILIYAGIAVFSSVGSNICNFVHLRKYIIINQKIKLEIKKHIKPIFILFSMTVAISIYTLLDTSMLGFLSNDEQVGFYSAATKINKLVVSVIASALTVLLPRLSYYISKKDNDSFTSLLSKSFNVTILLALPCTIGLSLVAKPTILLFCGLKYSDAIPVMKIMNPIILAISISNLIGVQMFMPLGKEKITLYSVLIGAVSNFILNYILIPIYGALGAAIATLTAESSVTIFQFIFARKYFIWNKILPNIFQSIIATIFMSIVVFFVSETLQNSISSLFISIIIGIIIYGTVLILFRNTLLMDLLQKRKKNEI</sequence>
<accession>A0A1H9J4A0</accession>
<protein>
    <submittedName>
        <fullName evidence="7">Membrane protein involved in the export of O-antigen and teichoic acid</fullName>
    </submittedName>
</protein>
<organism evidence="7 8">
    <name type="scientific">Treponema bryantii</name>
    <dbReference type="NCBI Taxonomy" id="163"/>
    <lineage>
        <taxon>Bacteria</taxon>
        <taxon>Pseudomonadati</taxon>
        <taxon>Spirochaetota</taxon>
        <taxon>Spirochaetia</taxon>
        <taxon>Spirochaetales</taxon>
        <taxon>Treponemataceae</taxon>
        <taxon>Treponema</taxon>
    </lineage>
</organism>
<dbReference type="EMBL" id="FOFU01000011">
    <property type="protein sequence ID" value="SEQ81569.1"/>
    <property type="molecule type" value="Genomic_DNA"/>
</dbReference>
<feature type="transmembrane region" description="Helical" evidence="6">
    <location>
        <begin position="173"/>
        <end position="195"/>
    </location>
</feature>
<evidence type="ECO:0000256" key="2">
    <source>
        <dbReference type="ARBA" id="ARBA00022475"/>
    </source>
</evidence>
<feature type="transmembrane region" description="Helical" evidence="6">
    <location>
        <begin position="52"/>
        <end position="69"/>
    </location>
</feature>
<feature type="transmembrane region" description="Helical" evidence="6">
    <location>
        <begin position="386"/>
        <end position="407"/>
    </location>
</feature>
<gene>
    <name evidence="7" type="ORF">SAMN04487977_11167</name>
</gene>
<feature type="transmembrane region" description="Helical" evidence="6">
    <location>
        <begin position="117"/>
        <end position="138"/>
    </location>
</feature>
<dbReference type="CDD" id="cd13128">
    <property type="entry name" value="MATE_Wzx_like"/>
    <property type="match status" value="1"/>
</dbReference>
<evidence type="ECO:0000313" key="7">
    <source>
        <dbReference type="EMBL" id="SEQ81569.1"/>
    </source>
</evidence>
<keyword evidence="2" id="KW-1003">Cell membrane</keyword>
<dbReference type="PANTHER" id="PTHR30250:SF11">
    <property type="entry name" value="O-ANTIGEN TRANSPORTER-RELATED"/>
    <property type="match status" value="1"/>
</dbReference>
<dbReference type="InterPro" id="IPR002797">
    <property type="entry name" value="Polysacc_synth"/>
</dbReference>
<evidence type="ECO:0000256" key="4">
    <source>
        <dbReference type="ARBA" id="ARBA00022989"/>
    </source>
</evidence>
<dbReference type="RefSeq" id="WP_074645289.1">
    <property type="nucleotide sequence ID" value="NZ_FOFU01000011.1"/>
</dbReference>
<comment type="subcellular location">
    <subcellularLocation>
        <location evidence="1">Cell membrane</location>
        <topology evidence="1">Multi-pass membrane protein</topology>
    </subcellularLocation>
</comment>
<dbReference type="InterPro" id="IPR050833">
    <property type="entry name" value="Poly_Biosynth_Transport"/>
</dbReference>
<dbReference type="PANTHER" id="PTHR30250">
    <property type="entry name" value="PST FAMILY PREDICTED COLANIC ACID TRANSPORTER"/>
    <property type="match status" value="1"/>
</dbReference>
<evidence type="ECO:0000256" key="6">
    <source>
        <dbReference type="SAM" id="Phobius"/>
    </source>
</evidence>
<proteinExistence type="predicted"/>
<dbReference type="AlphaFoldDB" id="A0A1H9J4A0"/>